<accession>A0A7X2L4Q2</accession>
<dbReference type="Pfam" id="PF00106">
    <property type="entry name" value="adh_short"/>
    <property type="match status" value="1"/>
</dbReference>
<dbReference type="Gene3D" id="3.40.50.720">
    <property type="entry name" value="NAD(P)-binding Rossmann-like Domain"/>
    <property type="match status" value="1"/>
</dbReference>
<dbReference type="Proteomes" id="UP000463051">
    <property type="component" value="Unassembled WGS sequence"/>
</dbReference>
<keyword evidence="2" id="KW-0560">Oxidoreductase</keyword>
<dbReference type="InterPro" id="IPR002347">
    <property type="entry name" value="SDR_fam"/>
</dbReference>
<dbReference type="InterPro" id="IPR020904">
    <property type="entry name" value="Sc_DH/Rdtase_CS"/>
</dbReference>
<dbReference type="PANTHER" id="PTHR43391:SF86">
    <property type="entry name" value="SHORT-CHAIN DEHYDROGENASE_REDUCTASE FAMILY PROTEIN"/>
    <property type="match status" value="1"/>
</dbReference>
<comment type="similarity">
    <text evidence="1">Belongs to the short-chain dehydrogenases/reductases (SDR) family.</text>
</comment>
<name>A0A7X2L4Q2_9BACL</name>
<dbReference type="SUPFAM" id="SSF51735">
    <property type="entry name" value="NAD(P)-binding Rossmann-fold domains"/>
    <property type="match status" value="1"/>
</dbReference>
<dbReference type="AlphaFoldDB" id="A0A7X2L4Q2"/>
<organism evidence="3 4">
    <name type="scientific">Paenibacillus monticola</name>
    <dbReference type="NCBI Taxonomy" id="2666075"/>
    <lineage>
        <taxon>Bacteria</taxon>
        <taxon>Bacillati</taxon>
        <taxon>Bacillota</taxon>
        <taxon>Bacilli</taxon>
        <taxon>Bacillales</taxon>
        <taxon>Paenibacillaceae</taxon>
        <taxon>Paenibacillus</taxon>
    </lineage>
</organism>
<gene>
    <name evidence="3" type="ORF">GJB61_26785</name>
</gene>
<evidence type="ECO:0000313" key="3">
    <source>
        <dbReference type="EMBL" id="MRN56573.1"/>
    </source>
</evidence>
<dbReference type="PRINTS" id="PR00081">
    <property type="entry name" value="GDHRDH"/>
</dbReference>
<reference evidence="3 4" key="1">
    <citation type="submission" date="2019-11" db="EMBL/GenBank/DDBJ databases">
        <title>Paenibacillus monticola sp. nov., a novel PGPR strain isolated from mountain sample in China.</title>
        <authorList>
            <person name="Zhao Q."/>
            <person name="Li H.-P."/>
            <person name="Zhang J.-L."/>
        </authorList>
    </citation>
    <scope>NUCLEOTIDE SEQUENCE [LARGE SCALE GENOMIC DNA]</scope>
    <source>
        <strain evidence="3 4">LC-T2</strain>
    </source>
</reference>
<dbReference type="PANTHER" id="PTHR43391">
    <property type="entry name" value="RETINOL DEHYDROGENASE-RELATED"/>
    <property type="match status" value="1"/>
</dbReference>
<dbReference type="EMBL" id="WJXB01000015">
    <property type="protein sequence ID" value="MRN56573.1"/>
    <property type="molecule type" value="Genomic_DNA"/>
</dbReference>
<evidence type="ECO:0000256" key="2">
    <source>
        <dbReference type="ARBA" id="ARBA00023002"/>
    </source>
</evidence>
<sequence>MSKNKIMCITGASSGIGLATALSFTRQGWTVYAGTRHLARDQQQYGEEKNLHWVELEVSKPESIKRVIDRIELEQGTLDVLFCNAGFGYLRSLGQAPVEDIQRVFDTNVYGVMHTIQAALPLMRQTGYAHIIATSSVGGLVGQPMNEIYCASKFALEGLLESLATYYKPLFNIDVTLLQPGAIATEFNKTVLGHVASTGGILDDEYKPILDAYTATFLKRNVEPQTSESVANVMWELVHMDTKPLRIRTSERAEQFVAHKVSTDPTGLEGVLSTRKIQLNL</sequence>
<comment type="caution">
    <text evidence="3">The sequence shown here is derived from an EMBL/GenBank/DDBJ whole genome shotgun (WGS) entry which is preliminary data.</text>
</comment>
<protein>
    <submittedName>
        <fullName evidence="3">SDR family NAD(P)-dependent oxidoreductase</fullName>
    </submittedName>
</protein>
<keyword evidence="4" id="KW-1185">Reference proteome</keyword>
<dbReference type="GO" id="GO:0016491">
    <property type="term" value="F:oxidoreductase activity"/>
    <property type="evidence" value="ECO:0007669"/>
    <property type="project" value="UniProtKB-KW"/>
</dbReference>
<dbReference type="InterPro" id="IPR036291">
    <property type="entry name" value="NAD(P)-bd_dom_sf"/>
</dbReference>
<proteinExistence type="inferred from homology"/>
<dbReference type="RefSeq" id="WP_154122086.1">
    <property type="nucleotide sequence ID" value="NZ_WJXB01000015.1"/>
</dbReference>
<evidence type="ECO:0000256" key="1">
    <source>
        <dbReference type="ARBA" id="ARBA00006484"/>
    </source>
</evidence>
<dbReference type="CDD" id="cd05374">
    <property type="entry name" value="17beta-HSD-like_SDR_c"/>
    <property type="match status" value="1"/>
</dbReference>
<evidence type="ECO:0000313" key="4">
    <source>
        <dbReference type="Proteomes" id="UP000463051"/>
    </source>
</evidence>
<dbReference type="PROSITE" id="PS00061">
    <property type="entry name" value="ADH_SHORT"/>
    <property type="match status" value="1"/>
</dbReference>
<dbReference type="GO" id="GO:0005829">
    <property type="term" value="C:cytosol"/>
    <property type="evidence" value="ECO:0007669"/>
    <property type="project" value="TreeGrafter"/>
</dbReference>